<sequence length="749" mass="83768">MSFYLDDYPDDDNQTSNQICPNCSGTDFYSDPVSGTLTCSSCYTQSQTATQEEFDYDEKVGLIAKQGAKHRRVNPKSAAAGGGAGDGYRGGKIAKPPKEYDRSKTLPNAKSCCLAFQWLLRDASKCAAKLAGIQEEDDSYFGSTHGYHYYDDGGHNSRPSILEKTVEKIWFAYLQTWMKSTQEFSAIYPEMRVSFRDYFLSVVTKVCVMKHLSLNIGKKIEAEIVEEMQKKAEERSVLGSEKDDDSISSEEIESGVSSSRGEMQCNDNDDDDAGHSSSAPTRKRKQSRRQMLTVPKLSDAFSKPVQKNQHPNGIYNIHPHHAVLKAPPSLTLILSILQLALTHLQTGVAPHHLTMWAANGQLPQVLDGYSLLPTTLKNDVQMAKSFFSRSHVPPSAVVENLANMLAAATSWFEVSPTNDAPECGYTSRVISRPPSDDPRHRISLYNVPLLTARIIQDLGFDQRVLDISLALMGVRTVSRDRSRALDRRLSDNHTESSNSTIEQIERNDVRCNPLPPPLQCAHFKKLYTPLHVAAVIIVACKLSPGWETWQFTNLHRGADMSNVDAGQQPSPAFVPWQEAQLPLLGNGSTLNHYLNFLENSAFSSVDPTDEVAQFFQNLERGMTTQLSTNASKPLVPQRKHPILPNELLSGASNPNEPTLSPNSDTSPLHTQCQIANNIGRYTAYQRFERKKGRRRRATREVEVRDLKPYHPHYCRLVEYVCYIIEEADPEKLHSMVEDLEVELLMTEGS</sequence>
<evidence type="ECO:0000256" key="5">
    <source>
        <dbReference type="ARBA" id="ARBA00022833"/>
    </source>
</evidence>
<proteinExistence type="inferred from homology"/>
<feature type="region of interest" description="Disordered" evidence="10">
    <location>
        <begin position="73"/>
        <end position="102"/>
    </location>
</feature>
<dbReference type="PANTHER" id="PTHR31576">
    <property type="entry name" value="TATA BOX-BINDING PROTEIN-ASSOCIATED FACTOR RNA POLYMERASE I SUBUNIT B"/>
    <property type="match status" value="1"/>
</dbReference>
<dbReference type="EMBL" id="JALLBG020000144">
    <property type="protein sequence ID" value="KAL3761959.1"/>
    <property type="molecule type" value="Genomic_DNA"/>
</dbReference>
<dbReference type="Proteomes" id="UP001530293">
    <property type="component" value="Unassembled WGS sequence"/>
</dbReference>
<keyword evidence="9" id="KW-0539">Nucleus</keyword>
<feature type="region of interest" description="Disordered" evidence="10">
    <location>
        <begin position="232"/>
        <end position="294"/>
    </location>
</feature>
<comment type="caution">
    <text evidence="11">The sequence shown here is derived from an EMBL/GenBank/DDBJ whole genome shotgun (WGS) entry which is preliminary data.</text>
</comment>
<keyword evidence="12" id="KW-1185">Reference proteome</keyword>
<reference evidence="11 12" key="1">
    <citation type="submission" date="2024-10" db="EMBL/GenBank/DDBJ databases">
        <title>Updated reference genomes for cyclostephanoid diatoms.</title>
        <authorList>
            <person name="Roberts W.R."/>
            <person name="Alverson A.J."/>
        </authorList>
    </citation>
    <scope>NUCLEOTIDE SEQUENCE [LARGE SCALE GENOMIC DNA]</scope>
    <source>
        <strain evidence="11 12">AJA232-27</strain>
    </source>
</reference>
<feature type="compositionally biased region" description="Polar residues" evidence="10">
    <location>
        <begin position="650"/>
        <end position="669"/>
    </location>
</feature>
<keyword evidence="5" id="KW-0862">Zinc</keyword>
<dbReference type="GO" id="GO:0003677">
    <property type="term" value="F:DNA binding"/>
    <property type="evidence" value="ECO:0007669"/>
    <property type="project" value="UniProtKB-KW"/>
</dbReference>
<keyword evidence="3" id="KW-0479">Metal-binding</keyword>
<feature type="compositionally biased region" description="Gly residues" evidence="10">
    <location>
        <begin position="80"/>
        <end position="90"/>
    </location>
</feature>
<keyword evidence="6" id="KW-0805">Transcription regulation</keyword>
<accession>A0ABD3MD75</accession>
<keyword evidence="8" id="KW-0804">Transcription</keyword>
<evidence type="ECO:0000313" key="11">
    <source>
        <dbReference type="EMBL" id="KAL3761959.1"/>
    </source>
</evidence>
<dbReference type="InterPro" id="IPR033599">
    <property type="entry name" value="TAF1B/Rrn7"/>
</dbReference>
<dbReference type="AlphaFoldDB" id="A0ABD3MD75"/>
<dbReference type="GO" id="GO:0008270">
    <property type="term" value="F:zinc ion binding"/>
    <property type="evidence" value="ECO:0007669"/>
    <property type="project" value="UniProtKB-KW"/>
</dbReference>
<evidence type="ECO:0000313" key="12">
    <source>
        <dbReference type="Proteomes" id="UP001530293"/>
    </source>
</evidence>
<evidence type="ECO:0000256" key="7">
    <source>
        <dbReference type="ARBA" id="ARBA00023125"/>
    </source>
</evidence>
<evidence type="ECO:0000256" key="3">
    <source>
        <dbReference type="ARBA" id="ARBA00022723"/>
    </source>
</evidence>
<evidence type="ECO:0000256" key="10">
    <source>
        <dbReference type="SAM" id="MobiDB-lite"/>
    </source>
</evidence>
<evidence type="ECO:0000256" key="4">
    <source>
        <dbReference type="ARBA" id="ARBA00022771"/>
    </source>
</evidence>
<evidence type="ECO:0000256" key="1">
    <source>
        <dbReference type="ARBA" id="ARBA00004604"/>
    </source>
</evidence>
<evidence type="ECO:0000256" key="6">
    <source>
        <dbReference type="ARBA" id="ARBA00023015"/>
    </source>
</evidence>
<name>A0ABD3MD75_9STRA</name>
<keyword evidence="4" id="KW-0863">Zinc-finger</keyword>
<comment type="subcellular location">
    <subcellularLocation>
        <location evidence="1">Nucleus</location>
        <location evidence="1">Nucleolus</location>
    </subcellularLocation>
</comment>
<evidence type="ECO:0000256" key="9">
    <source>
        <dbReference type="ARBA" id="ARBA00023242"/>
    </source>
</evidence>
<evidence type="ECO:0008006" key="13">
    <source>
        <dbReference type="Google" id="ProtNLM"/>
    </source>
</evidence>
<dbReference type="GO" id="GO:0005730">
    <property type="term" value="C:nucleolus"/>
    <property type="evidence" value="ECO:0007669"/>
    <property type="project" value="UniProtKB-SubCell"/>
</dbReference>
<feature type="region of interest" description="Disordered" evidence="10">
    <location>
        <begin position="644"/>
        <end position="669"/>
    </location>
</feature>
<gene>
    <name evidence="11" type="ORF">ACHAWU_010136</name>
</gene>
<comment type="similarity">
    <text evidence="2">Belongs to the RRN7/TAF1B family.</text>
</comment>
<organism evidence="11 12">
    <name type="scientific">Discostella pseudostelligera</name>
    <dbReference type="NCBI Taxonomy" id="259834"/>
    <lineage>
        <taxon>Eukaryota</taxon>
        <taxon>Sar</taxon>
        <taxon>Stramenopiles</taxon>
        <taxon>Ochrophyta</taxon>
        <taxon>Bacillariophyta</taxon>
        <taxon>Coscinodiscophyceae</taxon>
        <taxon>Thalassiosirophycidae</taxon>
        <taxon>Stephanodiscales</taxon>
        <taxon>Stephanodiscaceae</taxon>
        <taxon>Discostella</taxon>
    </lineage>
</organism>
<protein>
    <recommendedName>
        <fullName evidence="13">RRN7-type domain-containing protein</fullName>
    </recommendedName>
</protein>
<evidence type="ECO:0000256" key="2">
    <source>
        <dbReference type="ARBA" id="ARBA00006899"/>
    </source>
</evidence>
<evidence type="ECO:0000256" key="8">
    <source>
        <dbReference type="ARBA" id="ARBA00023163"/>
    </source>
</evidence>
<feature type="compositionally biased region" description="Acidic residues" evidence="10">
    <location>
        <begin position="242"/>
        <end position="253"/>
    </location>
</feature>
<keyword evidence="7" id="KW-0238">DNA-binding</keyword>
<dbReference type="PANTHER" id="PTHR31576:SF2">
    <property type="entry name" value="TATA BOX-BINDING PROTEIN-ASSOCIATED FACTOR RNA POLYMERASE I SUBUNIT B"/>
    <property type="match status" value="1"/>
</dbReference>